<dbReference type="RefSeq" id="WP_009976100.1">
    <property type="nucleotide sequence ID" value="NC_016948.1"/>
</dbReference>
<name>A0ABN6AU89_9MYCO</name>
<organism evidence="1 2">
    <name type="scientific">Mycobacterium paraintracellulare</name>
    <dbReference type="NCBI Taxonomy" id="1138383"/>
    <lineage>
        <taxon>Bacteria</taxon>
        <taxon>Bacillati</taxon>
        <taxon>Actinomycetota</taxon>
        <taxon>Actinomycetes</taxon>
        <taxon>Mycobacteriales</taxon>
        <taxon>Mycobacteriaceae</taxon>
        <taxon>Mycobacterium</taxon>
        <taxon>Mycobacterium avium complex (MAC)</taxon>
    </lineage>
</organism>
<sequence length="82" mass="9263">MTQTVGGQPYFHPSDFEIDDAPYPVWQRMRDALPLYHHEKYGFCALSRSEGVARDLTSCDDYRSGKGTIIEVILKASLPARS</sequence>
<evidence type="ECO:0000313" key="2">
    <source>
        <dbReference type="Proteomes" id="UP000466578"/>
    </source>
</evidence>
<protein>
    <recommendedName>
        <fullName evidence="3">Cytochrome P450</fullName>
    </recommendedName>
</protein>
<reference evidence="1 2" key="1">
    <citation type="journal article" date="2019" name="Emerg. Microbes Infect.">
        <title>Comprehensive subspecies identification of 175 nontuberculous mycobacteria species based on 7547 genomic profiles.</title>
        <authorList>
            <person name="Matsumoto Y."/>
            <person name="Kinjo T."/>
            <person name="Motooka D."/>
            <person name="Nabeya D."/>
            <person name="Jung N."/>
            <person name="Uechi K."/>
            <person name="Horii T."/>
            <person name="Iida T."/>
            <person name="Fujita J."/>
            <person name="Nakamura S."/>
        </authorList>
    </citation>
    <scope>NUCLEOTIDE SEQUENCE [LARGE SCALE GENOMIC DNA]</scope>
    <source>
        <strain evidence="1 2">JCM 30622</strain>
    </source>
</reference>
<evidence type="ECO:0000313" key="1">
    <source>
        <dbReference type="EMBL" id="BBY71423.1"/>
    </source>
</evidence>
<dbReference type="EMBL" id="AP022597">
    <property type="protein sequence ID" value="BBY71423.1"/>
    <property type="molecule type" value="Genomic_DNA"/>
</dbReference>
<accession>A0ABN6AU89</accession>
<proteinExistence type="predicted"/>
<evidence type="ECO:0008006" key="3">
    <source>
        <dbReference type="Google" id="ProtNLM"/>
    </source>
</evidence>
<keyword evidence="2" id="KW-1185">Reference proteome</keyword>
<gene>
    <name evidence="1" type="ORF">MPRI_36100</name>
</gene>
<dbReference type="Proteomes" id="UP000466578">
    <property type="component" value="Chromosome"/>
</dbReference>
<dbReference type="GeneID" id="45453995"/>